<dbReference type="CDD" id="cd01347">
    <property type="entry name" value="ligand_gated_channel"/>
    <property type="match status" value="1"/>
</dbReference>
<evidence type="ECO:0000256" key="4">
    <source>
        <dbReference type="ARBA" id="ARBA00022452"/>
    </source>
</evidence>
<dbReference type="InterPro" id="IPR012910">
    <property type="entry name" value="Plug_dom"/>
</dbReference>
<dbReference type="Pfam" id="PF00593">
    <property type="entry name" value="TonB_dep_Rec_b-barrel"/>
    <property type="match status" value="1"/>
</dbReference>
<evidence type="ECO:0000256" key="2">
    <source>
        <dbReference type="ARBA" id="ARBA00009810"/>
    </source>
</evidence>
<accession>A0ABP9AC47</accession>
<keyword evidence="13 14" id="KW-0998">Cell outer membrane</keyword>
<dbReference type="PROSITE" id="PS52016">
    <property type="entry name" value="TONB_DEPENDENT_REC_3"/>
    <property type="match status" value="1"/>
</dbReference>
<proteinExistence type="inferred from homology"/>
<dbReference type="InterPro" id="IPR013784">
    <property type="entry name" value="Carb-bd-like_fold"/>
</dbReference>
<evidence type="ECO:0000256" key="10">
    <source>
        <dbReference type="ARBA" id="ARBA00023077"/>
    </source>
</evidence>
<evidence type="ECO:0000259" key="17">
    <source>
        <dbReference type="Pfam" id="PF07715"/>
    </source>
</evidence>
<sequence length="783" mass="87687">MCVAAYAQNGSIGGTVKTSDQYYATDLTVSLNDSLHAKVSNNGTYLFKNLAPGKYIITTTHVGLQSESDTLFLKAGEALQFDFNLAVDNHTLQEVVVEGFKPIVEPNVSSSLRVETPVLELPQNVQIVNAEVLAKQQVFNLADGLIRNVSGVSRLAHWNDLYVNIHMRGSQIQAFRNGMNIVSSFWSPLSEDMAVVDRVEFVKGPAGFMMSSGDPAGIYNVVTKKPTGIEKGEVTFALGSFSSYRSTLDLDGILSKDRKLLYRLNIAADTKGSFRPFEDNKRLVLAPVLSYQLDDKTKATFEYTYQKAKMSDIGSSYVMSPFGYKTLPRDMTFSSEGLEPLDVNEHSTFLTVEHQFSKNWKLTAQGAYFYYDQIGASSWPQDVYANGQVIRKSDIWDAQSTMTMGQLFINGNVSTGTVQHKILAGLDMGDKKYYADWNTSFVLDSVGGGEFDPLDPNRDYTFDFPYQPFDRSIPIKTRAAEGGGTIASHYTSVYLQDELGFFENALRLTLAARFTNMSQASWGSSPIESKKVTPRVGLSYSIDKRTSVYGLYDQSFLPQNGFLFNGAEVKPITGDITEFGLKRDWFGGRLNTSISAYQILKNNEITSYGPKPDMSVEIGQKKVKGIEFDLRGQILPGFNAIANYAYTDGKITKINEGVEDFYVGQRLDGADKHIANLWLDYTLLKGSLQGLSLRAGVTTYIDRATQFYSNEHPEWNIEDYWRFDAGLGYHHDRFTATLNVQNLLDRYLLLGGSYYTDYFASSEVYSWQADLPRNFRLSFSYRF</sequence>
<dbReference type="PANTHER" id="PTHR32552:SF68">
    <property type="entry name" value="FERRICHROME OUTER MEMBRANE TRANSPORTER_PHAGE RECEPTOR"/>
    <property type="match status" value="1"/>
</dbReference>
<keyword evidence="10 15" id="KW-0798">TonB box</keyword>
<evidence type="ECO:0000256" key="6">
    <source>
        <dbReference type="ARBA" id="ARBA00022692"/>
    </source>
</evidence>
<keyword evidence="6 14" id="KW-0812">Transmembrane</keyword>
<evidence type="ECO:0000256" key="5">
    <source>
        <dbReference type="ARBA" id="ARBA00022496"/>
    </source>
</evidence>
<evidence type="ECO:0000256" key="9">
    <source>
        <dbReference type="ARBA" id="ARBA00023065"/>
    </source>
</evidence>
<keyword evidence="11 14" id="KW-0472">Membrane</keyword>
<name>A0ABP9AC47_9SPHI</name>
<evidence type="ECO:0000256" key="14">
    <source>
        <dbReference type="PROSITE-ProRule" id="PRU01360"/>
    </source>
</evidence>
<dbReference type="InterPro" id="IPR039426">
    <property type="entry name" value="TonB-dep_rcpt-like"/>
</dbReference>
<keyword evidence="9" id="KW-0406">Ion transport</keyword>
<dbReference type="InterPro" id="IPR010105">
    <property type="entry name" value="TonB_sidphr_rcpt"/>
</dbReference>
<dbReference type="InterPro" id="IPR037066">
    <property type="entry name" value="Plug_dom_sf"/>
</dbReference>
<dbReference type="Gene3D" id="2.40.170.20">
    <property type="entry name" value="TonB-dependent receptor, beta-barrel domain"/>
    <property type="match status" value="1"/>
</dbReference>
<evidence type="ECO:0000256" key="3">
    <source>
        <dbReference type="ARBA" id="ARBA00022448"/>
    </source>
</evidence>
<feature type="domain" description="TonB-dependent receptor plug" evidence="17">
    <location>
        <begin position="118"/>
        <end position="218"/>
    </location>
</feature>
<feature type="domain" description="TonB-dependent receptor-like beta-barrel" evidence="16">
    <location>
        <begin position="326"/>
        <end position="743"/>
    </location>
</feature>
<evidence type="ECO:0000256" key="15">
    <source>
        <dbReference type="RuleBase" id="RU003357"/>
    </source>
</evidence>
<dbReference type="InterPro" id="IPR000531">
    <property type="entry name" value="Beta-barrel_TonB"/>
</dbReference>
<dbReference type="EMBL" id="BAABIQ010000001">
    <property type="protein sequence ID" value="GAA4778273.1"/>
    <property type="molecule type" value="Genomic_DNA"/>
</dbReference>
<keyword evidence="12 18" id="KW-0675">Receptor</keyword>
<keyword evidence="19" id="KW-1185">Reference proteome</keyword>
<dbReference type="Pfam" id="PF07715">
    <property type="entry name" value="Plug"/>
    <property type="match status" value="1"/>
</dbReference>
<evidence type="ECO:0000256" key="7">
    <source>
        <dbReference type="ARBA" id="ARBA00022729"/>
    </source>
</evidence>
<dbReference type="SUPFAM" id="SSF49452">
    <property type="entry name" value="Starch-binding domain-like"/>
    <property type="match status" value="1"/>
</dbReference>
<evidence type="ECO:0000256" key="8">
    <source>
        <dbReference type="ARBA" id="ARBA00023004"/>
    </source>
</evidence>
<evidence type="ECO:0000256" key="1">
    <source>
        <dbReference type="ARBA" id="ARBA00004571"/>
    </source>
</evidence>
<dbReference type="Gene3D" id="2.60.40.1120">
    <property type="entry name" value="Carboxypeptidase-like, regulatory domain"/>
    <property type="match status" value="1"/>
</dbReference>
<dbReference type="SUPFAM" id="SSF56935">
    <property type="entry name" value="Porins"/>
    <property type="match status" value="1"/>
</dbReference>
<evidence type="ECO:0000313" key="19">
    <source>
        <dbReference type="Proteomes" id="UP001501411"/>
    </source>
</evidence>
<dbReference type="NCBIfam" id="TIGR01783">
    <property type="entry name" value="TonB-siderophor"/>
    <property type="match status" value="1"/>
</dbReference>
<dbReference type="InterPro" id="IPR036942">
    <property type="entry name" value="Beta-barrel_TonB_sf"/>
</dbReference>
<keyword evidence="7" id="KW-0732">Signal</keyword>
<keyword evidence="5" id="KW-0410">Iron transport</keyword>
<keyword evidence="3 14" id="KW-0813">Transport</keyword>
<dbReference type="PANTHER" id="PTHR32552">
    <property type="entry name" value="FERRICHROME IRON RECEPTOR-RELATED"/>
    <property type="match status" value="1"/>
</dbReference>
<comment type="caution">
    <text evidence="18">The sequence shown here is derived from an EMBL/GenBank/DDBJ whole genome shotgun (WGS) entry which is preliminary data.</text>
</comment>
<protein>
    <submittedName>
        <fullName evidence="18">TonB-dependent siderophore receptor</fullName>
    </submittedName>
</protein>
<organism evidence="18 19">
    <name type="scientific">Olivibacter ginsenosidimutans</name>
    <dbReference type="NCBI Taxonomy" id="1176537"/>
    <lineage>
        <taxon>Bacteria</taxon>
        <taxon>Pseudomonadati</taxon>
        <taxon>Bacteroidota</taxon>
        <taxon>Sphingobacteriia</taxon>
        <taxon>Sphingobacteriales</taxon>
        <taxon>Sphingobacteriaceae</taxon>
        <taxon>Olivibacter</taxon>
    </lineage>
</organism>
<evidence type="ECO:0000256" key="11">
    <source>
        <dbReference type="ARBA" id="ARBA00023136"/>
    </source>
</evidence>
<comment type="similarity">
    <text evidence="2 14 15">Belongs to the TonB-dependent receptor family.</text>
</comment>
<gene>
    <name evidence="18" type="ORF">GCM10023231_01010</name>
</gene>
<comment type="subcellular location">
    <subcellularLocation>
        <location evidence="1 14">Cell outer membrane</location>
        <topology evidence="1 14">Multi-pass membrane protein</topology>
    </subcellularLocation>
</comment>
<evidence type="ECO:0000256" key="12">
    <source>
        <dbReference type="ARBA" id="ARBA00023170"/>
    </source>
</evidence>
<evidence type="ECO:0000256" key="13">
    <source>
        <dbReference type="ARBA" id="ARBA00023237"/>
    </source>
</evidence>
<keyword evidence="4 14" id="KW-1134">Transmembrane beta strand</keyword>
<reference evidence="19" key="1">
    <citation type="journal article" date="2019" name="Int. J. Syst. Evol. Microbiol.">
        <title>The Global Catalogue of Microorganisms (GCM) 10K type strain sequencing project: providing services to taxonomists for standard genome sequencing and annotation.</title>
        <authorList>
            <consortium name="The Broad Institute Genomics Platform"/>
            <consortium name="The Broad Institute Genome Sequencing Center for Infectious Disease"/>
            <person name="Wu L."/>
            <person name="Ma J."/>
        </authorList>
    </citation>
    <scope>NUCLEOTIDE SEQUENCE [LARGE SCALE GENOMIC DNA]</scope>
    <source>
        <strain evidence="19">JCM 18200</strain>
    </source>
</reference>
<evidence type="ECO:0000259" key="16">
    <source>
        <dbReference type="Pfam" id="PF00593"/>
    </source>
</evidence>
<evidence type="ECO:0000313" key="18">
    <source>
        <dbReference type="EMBL" id="GAA4778273.1"/>
    </source>
</evidence>
<keyword evidence="8" id="KW-0408">Iron</keyword>
<dbReference type="Gene3D" id="2.170.130.10">
    <property type="entry name" value="TonB-dependent receptor, plug domain"/>
    <property type="match status" value="1"/>
</dbReference>
<dbReference type="Proteomes" id="UP001501411">
    <property type="component" value="Unassembled WGS sequence"/>
</dbReference>